<evidence type="ECO:0000313" key="5">
    <source>
        <dbReference type="EMBL" id="KAK2073760.1"/>
    </source>
</evidence>
<feature type="compositionally biased region" description="Basic and acidic residues" evidence="3">
    <location>
        <begin position="661"/>
        <end position="676"/>
    </location>
</feature>
<feature type="region of interest" description="Disordered" evidence="3">
    <location>
        <begin position="1"/>
        <end position="37"/>
    </location>
</feature>
<keyword evidence="4" id="KW-0812">Transmembrane</keyword>
<proteinExistence type="inferred from homology"/>
<keyword evidence="2" id="KW-1015">Disulfide bond</keyword>
<dbReference type="PANTHER" id="PTHR22977:SF5">
    <property type="entry name" value="COX ASSEMBLY MITOCHONDRIAL PROTEIN HOMOLOG"/>
    <property type="match status" value="1"/>
</dbReference>
<evidence type="ECO:0000256" key="3">
    <source>
        <dbReference type="SAM" id="MobiDB-lite"/>
    </source>
</evidence>
<feature type="region of interest" description="Disordered" evidence="3">
    <location>
        <begin position="446"/>
        <end position="475"/>
    </location>
</feature>
<feature type="compositionally biased region" description="Basic and acidic residues" evidence="3">
    <location>
        <begin position="465"/>
        <end position="475"/>
    </location>
</feature>
<dbReference type="PANTHER" id="PTHR22977">
    <property type="entry name" value="COX ASSEMBLY MITOCHONDRIAL PROTEIN"/>
    <property type="match status" value="1"/>
</dbReference>
<keyword evidence="6" id="KW-1185">Reference proteome</keyword>
<feature type="region of interest" description="Disordered" evidence="3">
    <location>
        <begin position="351"/>
        <end position="383"/>
    </location>
</feature>
<feature type="compositionally biased region" description="Polar residues" evidence="3">
    <location>
        <begin position="361"/>
        <end position="371"/>
    </location>
</feature>
<dbReference type="Pfam" id="PF08583">
    <property type="entry name" value="Cmc1"/>
    <property type="match status" value="1"/>
</dbReference>
<evidence type="ECO:0000256" key="4">
    <source>
        <dbReference type="SAM" id="Phobius"/>
    </source>
</evidence>
<protein>
    <recommendedName>
        <fullName evidence="7">COX assembly mitochondrial protein</fullName>
    </recommendedName>
</protein>
<accession>A0AAD9IAY1</accession>
<dbReference type="InterPro" id="IPR013892">
    <property type="entry name" value="Cyt_c_biogenesis_Cmc1-like"/>
</dbReference>
<comment type="similarity">
    <text evidence="1">Belongs to the CMC family.</text>
</comment>
<dbReference type="GO" id="GO:0005739">
    <property type="term" value="C:mitochondrion"/>
    <property type="evidence" value="ECO:0007669"/>
    <property type="project" value="TreeGrafter"/>
</dbReference>
<feature type="region of interest" description="Disordered" evidence="3">
    <location>
        <begin position="656"/>
        <end position="711"/>
    </location>
</feature>
<evidence type="ECO:0000313" key="6">
    <source>
        <dbReference type="Proteomes" id="UP001217918"/>
    </source>
</evidence>
<keyword evidence="4" id="KW-1133">Transmembrane helix</keyword>
<feature type="transmembrane region" description="Helical" evidence="4">
    <location>
        <begin position="731"/>
        <end position="753"/>
    </location>
</feature>
<evidence type="ECO:0000256" key="1">
    <source>
        <dbReference type="ARBA" id="ARBA00007347"/>
    </source>
</evidence>
<dbReference type="EMBL" id="JAQQPM010000007">
    <property type="protein sequence ID" value="KAK2073760.1"/>
    <property type="molecule type" value="Genomic_DNA"/>
</dbReference>
<keyword evidence="4" id="KW-0472">Membrane</keyword>
<gene>
    <name evidence="5" type="ORF">P8C59_008010</name>
</gene>
<organism evidence="5 6">
    <name type="scientific">Phyllachora maydis</name>
    <dbReference type="NCBI Taxonomy" id="1825666"/>
    <lineage>
        <taxon>Eukaryota</taxon>
        <taxon>Fungi</taxon>
        <taxon>Dikarya</taxon>
        <taxon>Ascomycota</taxon>
        <taxon>Pezizomycotina</taxon>
        <taxon>Sordariomycetes</taxon>
        <taxon>Sordariomycetidae</taxon>
        <taxon>Phyllachorales</taxon>
        <taxon>Phyllachoraceae</taxon>
        <taxon>Phyllachora</taxon>
    </lineage>
</organism>
<comment type="caution">
    <text evidence="5">The sequence shown here is derived from an EMBL/GenBank/DDBJ whole genome shotgun (WGS) entry which is preliminary data.</text>
</comment>
<evidence type="ECO:0000256" key="2">
    <source>
        <dbReference type="ARBA" id="ARBA00023157"/>
    </source>
</evidence>
<dbReference type="AlphaFoldDB" id="A0AAD9IAY1"/>
<reference evidence="5" key="1">
    <citation type="journal article" date="2023" name="Mol. Plant Microbe Interact.">
        <title>Elucidating the Obligate Nature and Biological Capacity of an Invasive Fungal Corn Pathogen.</title>
        <authorList>
            <person name="MacCready J.S."/>
            <person name="Roggenkamp E.M."/>
            <person name="Gdanetz K."/>
            <person name="Chilvers M.I."/>
        </authorList>
    </citation>
    <scope>NUCLEOTIDE SEQUENCE</scope>
    <source>
        <strain evidence="5">PM02</strain>
    </source>
</reference>
<feature type="compositionally biased region" description="Gly residues" evidence="3">
    <location>
        <begin position="8"/>
        <end position="17"/>
    </location>
</feature>
<feature type="region of interest" description="Disordered" evidence="3">
    <location>
        <begin position="169"/>
        <end position="202"/>
    </location>
</feature>
<feature type="compositionally biased region" description="Basic and acidic residues" evidence="3">
    <location>
        <begin position="699"/>
        <end position="711"/>
    </location>
</feature>
<name>A0AAD9IAY1_9PEZI</name>
<sequence length="758" mass="83548">MSMETPPSGGGSAGGAKGDVDGHLPMPSRNPLPLSASQEAQVRDLFYKRVRSYCTDEIKAFAECARHHTWTVSLACRDTNRAMNGCLKRHATPAEQDAAREEWFAQRQVRQRERERKARRAAEQEAFLREWWGLPEKDREEARRKMERLRIGERVGGLPSLEISGYQRIPPGLVGRRPTMSVMTAPPSKPRGTQKVQRRGRSRLRWENGRGASVELCQISARNKAVPKPRPHFGSDRGAPDHWMDLFTTGRDDDTPAEIPPRCDTAFSDPRTLVRGNSVRSRSSIAKPAIARTADGPAPSSEEPAALRSIFPRYNPDVPLEQQEYVPTQASPTHIPRSAISRPLYSRTDDVAECHSPPTRSPMSNSSSRWPQRSHGEVPVPPSISTAEELRGLWKVANGWKAPAAEGRVYVMQLTAERDAPVYTLSSAAQPFYKMRLNPTSSSARVTVSRWDPSRPFKGAAAPTGHKDAATPKTDKASWQEVLTTTLEEDGRRLPPHDGLVALLYPAAAGRMALDQAAHAATVRLAEHERARLVWDADAGNYYLAHPALALPFCVTVERTPAWSRIEYTLEHVESPRHLGRLTRDGTGTGWLEIDTAVAARVDAVFLADVAVAALLLVAHADARRAGVEAFAPPPRLCAASPDGSLASRREGRLGRLSRLGRRESSPHGPARDAKKAPKAGRSRMEQWEMDMESQSSELSKKLEGKDKDGQKLPAPARALIALLTISFKCVIWSATAVIKMLAFMMGGCFKCVTSKKL</sequence>
<evidence type="ECO:0008006" key="7">
    <source>
        <dbReference type="Google" id="ProtNLM"/>
    </source>
</evidence>
<dbReference type="Proteomes" id="UP001217918">
    <property type="component" value="Unassembled WGS sequence"/>
</dbReference>